<feature type="transmembrane region" description="Helical" evidence="1">
    <location>
        <begin position="84"/>
        <end position="102"/>
    </location>
</feature>
<keyword evidence="3" id="KW-1185">Reference proteome</keyword>
<comment type="caution">
    <text evidence="2">The sequence shown here is derived from an EMBL/GenBank/DDBJ whole genome shotgun (WGS) entry which is preliminary data.</text>
</comment>
<feature type="transmembrane region" description="Helical" evidence="1">
    <location>
        <begin position="192"/>
        <end position="211"/>
    </location>
</feature>
<organism evidence="2 3">
    <name type="scientific">Blepharisma stoltei</name>
    <dbReference type="NCBI Taxonomy" id="1481888"/>
    <lineage>
        <taxon>Eukaryota</taxon>
        <taxon>Sar</taxon>
        <taxon>Alveolata</taxon>
        <taxon>Ciliophora</taxon>
        <taxon>Postciliodesmatophora</taxon>
        <taxon>Heterotrichea</taxon>
        <taxon>Heterotrichida</taxon>
        <taxon>Blepharismidae</taxon>
        <taxon>Blepharisma</taxon>
    </lineage>
</organism>
<evidence type="ECO:0000313" key="2">
    <source>
        <dbReference type="EMBL" id="CAG9327458.1"/>
    </source>
</evidence>
<keyword evidence="1" id="KW-0472">Membrane</keyword>
<sequence>MCENDLVKAIFYVVIGGVWTLYFIIWMIYTYFINRQHIKPLHKILTFIVLFKMMNSEFAALLAFACRDATGWYPYWGLGYTSTYTLYNTFLYTSLILISKGFCITRELLDRTEVTIVAITMGSSYLGFSAYMIQQMELSFALLAILIIFFYLNVKYTLVNIKNLQWRFSILRNTNLPELLASYAAKINMLKFYLLILHLFFVIQLSLFLAVEIGDLVIGENTLRESDFITIPDEISESVGIMIIVMIFRAKDRGQLFFLSIYQDESEDQRPPPMMSARLPLGFDVPRSEEKPMIVMCPQEFNAGKPYKAIMLATPYPHGVVLSEESD</sequence>
<feature type="transmembrane region" description="Helical" evidence="1">
    <location>
        <begin position="139"/>
        <end position="158"/>
    </location>
</feature>
<keyword evidence="1" id="KW-0812">Transmembrane</keyword>
<gene>
    <name evidence="2" type="ORF">BSTOLATCC_MIC43493</name>
</gene>
<keyword evidence="1" id="KW-1133">Transmembrane helix</keyword>
<evidence type="ECO:0000256" key="1">
    <source>
        <dbReference type="SAM" id="Phobius"/>
    </source>
</evidence>
<dbReference type="Proteomes" id="UP001162131">
    <property type="component" value="Unassembled WGS sequence"/>
</dbReference>
<dbReference type="EMBL" id="CAJZBQ010000043">
    <property type="protein sequence ID" value="CAG9327458.1"/>
    <property type="molecule type" value="Genomic_DNA"/>
</dbReference>
<protein>
    <submittedName>
        <fullName evidence="2">Uncharacterized protein</fullName>
    </submittedName>
</protein>
<dbReference type="PANTHER" id="PTHR36329">
    <property type="entry name" value="TRANSMEMBRANE PROTEIN"/>
    <property type="match status" value="1"/>
</dbReference>
<feature type="transmembrane region" description="Helical" evidence="1">
    <location>
        <begin position="114"/>
        <end position="133"/>
    </location>
</feature>
<dbReference type="PANTHER" id="PTHR36329:SF1">
    <property type="entry name" value="TRANSMEMBRANE PROTEIN"/>
    <property type="match status" value="1"/>
</dbReference>
<evidence type="ECO:0000313" key="3">
    <source>
        <dbReference type="Proteomes" id="UP001162131"/>
    </source>
</evidence>
<feature type="transmembrane region" description="Helical" evidence="1">
    <location>
        <begin position="6"/>
        <end position="32"/>
    </location>
</feature>
<reference evidence="2" key="1">
    <citation type="submission" date="2021-09" db="EMBL/GenBank/DDBJ databases">
        <authorList>
            <consortium name="AG Swart"/>
            <person name="Singh M."/>
            <person name="Singh A."/>
            <person name="Seah K."/>
            <person name="Emmerich C."/>
        </authorList>
    </citation>
    <scope>NUCLEOTIDE SEQUENCE</scope>
    <source>
        <strain evidence="2">ATCC30299</strain>
    </source>
</reference>
<proteinExistence type="predicted"/>
<feature type="transmembrane region" description="Helical" evidence="1">
    <location>
        <begin position="44"/>
        <end position="64"/>
    </location>
</feature>
<dbReference type="AlphaFoldDB" id="A0AAU9JVJ3"/>
<accession>A0AAU9JVJ3</accession>
<name>A0AAU9JVJ3_9CILI</name>